<evidence type="ECO:0000313" key="2">
    <source>
        <dbReference type="EMBL" id="VEU22906.1"/>
    </source>
</evidence>
<feature type="compositionally biased region" description="Acidic residues" evidence="1">
    <location>
        <begin position="273"/>
        <end position="285"/>
    </location>
</feature>
<name>A0A448YPV5_BRENA</name>
<feature type="region of interest" description="Disordered" evidence="1">
    <location>
        <begin position="1"/>
        <end position="113"/>
    </location>
</feature>
<protein>
    <submittedName>
        <fullName evidence="2">DEKNAAC104168</fullName>
    </submittedName>
</protein>
<keyword evidence="3" id="KW-1185">Reference proteome</keyword>
<gene>
    <name evidence="2" type="ORF">BRENAR_LOCUS3637</name>
</gene>
<feature type="region of interest" description="Disordered" evidence="1">
    <location>
        <begin position="266"/>
        <end position="296"/>
    </location>
</feature>
<evidence type="ECO:0000313" key="3">
    <source>
        <dbReference type="Proteomes" id="UP000290900"/>
    </source>
</evidence>
<feature type="compositionally biased region" description="Low complexity" evidence="1">
    <location>
        <begin position="33"/>
        <end position="69"/>
    </location>
</feature>
<organism evidence="2 3">
    <name type="scientific">Brettanomyces naardenensis</name>
    <name type="common">Yeast</name>
    <dbReference type="NCBI Taxonomy" id="13370"/>
    <lineage>
        <taxon>Eukaryota</taxon>
        <taxon>Fungi</taxon>
        <taxon>Dikarya</taxon>
        <taxon>Ascomycota</taxon>
        <taxon>Saccharomycotina</taxon>
        <taxon>Pichiomycetes</taxon>
        <taxon>Pichiales</taxon>
        <taxon>Pichiaceae</taxon>
        <taxon>Brettanomyces</taxon>
    </lineage>
</organism>
<dbReference type="InParanoid" id="A0A448YPV5"/>
<proteinExistence type="predicted"/>
<dbReference type="Proteomes" id="UP000290900">
    <property type="component" value="Unassembled WGS sequence"/>
</dbReference>
<evidence type="ECO:0000256" key="1">
    <source>
        <dbReference type="SAM" id="MobiDB-lite"/>
    </source>
</evidence>
<feature type="compositionally biased region" description="Polar residues" evidence="1">
    <location>
        <begin position="70"/>
        <end position="80"/>
    </location>
</feature>
<reference evidence="2 3" key="1">
    <citation type="submission" date="2018-12" db="EMBL/GenBank/DDBJ databases">
        <authorList>
            <person name="Tiukova I."/>
            <person name="Dainat J."/>
        </authorList>
    </citation>
    <scope>NUCLEOTIDE SEQUENCE [LARGE SCALE GENOMIC DNA]</scope>
</reference>
<accession>A0A448YPV5</accession>
<dbReference type="EMBL" id="CAACVR010000034">
    <property type="protein sequence ID" value="VEU22906.1"/>
    <property type="molecule type" value="Genomic_DNA"/>
</dbReference>
<dbReference type="AlphaFoldDB" id="A0A448YPV5"/>
<dbReference type="OrthoDB" id="3994162at2759"/>
<feature type="compositionally biased region" description="Polar residues" evidence="1">
    <location>
        <begin position="93"/>
        <end position="112"/>
    </location>
</feature>
<sequence length="415" mass="46866">MSRQSLRGIGSRLSAYNHGSTNARGTEKDVTTQEQSQEQAQSQAQSQSQVQLQSQEQSQSQQQQNSSPQKPSDGSINNTSTKRRRNILRRSNLVGSNAFGNEYNSANKSAGSQYGKLGTRVTSSGTVDSVSSSKASETIVIRPKAESDIDEYDYKTFSSGRPLRLSKVKAFEQAEVTMRLFYSREDEDEEEDSLYSGDEGHEFEYVKKSRGLSKKSSMNISVSGGKLKMKQKGLDQKLKKEQDEVITQLPDLSRWETAELLRKDSVASSRGIDEEENGENEVEMDENSKGGSLSRRTKSWFLGSNSEHRLSVMRNALKPLSEKELVAQRLLRSRLPKVFQNTGEFLNEMDIQEVECWEEMNEEFEEDMEKARRGGKEIGELRFSDAPFEALYGKEIDEELANAVVADIRRRVKEE</sequence>